<comment type="subcellular location">
    <subcellularLocation>
        <location evidence="1">Cell envelope</location>
    </subcellularLocation>
</comment>
<keyword evidence="3" id="KW-0813">Transport</keyword>
<dbReference type="KEGG" id="rub:GBA63_13855"/>
<dbReference type="Proteomes" id="UP000501452">
    <property type="component" value="Chromosome"/>
</dbReference>
<keyword evidence="4" id="KW-0732">Signal</keyword>
<sequence length="370" mass="40509">MDAPGPWGSGPFTLVEGFSSWEAEIAIIEAEPFTCTWLPTNLPRSDRVVLEANPDHWNKERGPRLEKVVFRNDVGPAEALGLVCDAEGEVDIVTEVSPADAGRVRDSDHANLVTIDAMRVVSGLINRNSAPLDDVRVRKALNLAVDRDRLVREVFFGYAHPVAAMAPPYSWESPDDLEPYPHDPEEGKRLLAEAGWPPDRALRLATTGDVEAVARYLAESFGESLGIGVDLVTIPDENLVAAQRALVEKKLPVPFDVLVHAWFDLAAGYPPAVIHREYFHSGGAFRAGPVLPEFEDLMGRSVVETDPEKLGDLGKELDRLVYDEALNVFLCCPQALVAVNKHVDFTGHAATLELAETEVDEGHWSRRGGG</sequence>
<dbReference type="InterPro" id="IPR000914">
    <property type="entry name" value="SBP_5_dom"/>
</dbReference>
<reference evidence="6 7" key="1">
    <citation type="submission" date="2019-10" db="EMBL/GenBank/DDBJ databases">
        <title>Rubrobacter sp nov SCSIO 52090 isolated from a deep-sea sediment in the South China Sea.</title>
        <authorList>
            <person name="Chen R.W."/>
        </authorList>
    </citation>
    <scope>NUCLEOTIDE SEQUENCE [LARGE SCALE GENOMIC DNA]</scope>
    <source>
        <strain evidence="6 7">SCSIO 52909</strain>
    </source>
</reference>
<dbReference type="Pfam" id="PF00496">
    <property type="entry name" value="SBP_bac_5"/>
    <property type="match status" value="1"/>
</dbReference>
<dbReference type="CDD" id="cd00995">
    <property type="entry name" value="PBP2_NikA_DppA_OppA_like"/>
    <property type="match status" value="1"/>
</dbReference>
<dbReference type="EMBL" id="CP045119">
    <property type="protein sequence ID" value="QIN83600.1"/>
    <property type="molecule type" value="Genomic_DNA"/>
</dbReference>
<name>A0A6G8QAT7_9ACTN</name>
<feature type="domain" description="Solute-binding protein family 5" evidence="5">
    <location>
        <begin position="44"/>
        <end position="263"/>
    </location>
</feature>
<evidence type="ECO:0000313" key="7">
    <source>
        <dbReference type="Proteomes" id="UP000501452"/>
    </source>
</evidence>
<dbReference type="GO" id="GO:1904680">
    <property type="term" value="F:peptide transmembrane transporter activity"/>
    <property type="evidence" value="ECO:0007669"/>
    <property type="project" value="TreeGrafter"/>
</dbReference>
<dbReference type="PANTHER" id="PTHR30290:SF10">
    <property type="entry name" value="PERIPLASMIC OLIGOPEPTIDE-BINDING PROTEIN-RELATED"/>
    <property type="match status" value="1"/>
</dbReference>
<keyword evidence="7" id="KW-1185">Reference proteome</keyword>
<dbReference type="GO" id="GO:0030313">
    <property type="term" value="C:cell envelope"/>
    <property type="evidence" value="ECO:0007669"/>
    <property type="project" value="UniProtKB-SubCell"/>
</dbReference>
<evidence type="ECO:0000313" key="6">
    <source>
        <dbReference type="EMBL" id="QIN83600.1"/>
    </source>
</evidence>
<dbReference type="SUPFAM" id="SSF53850">
    <property type="entry name" value="Periplasmic binding protein-like II"/>
    <property type="match status" value="1"/>
</dbReference>
<organism evidence="6 7">
    <name type="scientific">Rubrobacter tropicus</name>
    <dbReference type="NCBI Taxonomy" id="2653851"/>
    <lineage>
        <taxon>Bacteria</taxon>
        <taxon>Bacillati</taxon>
        <taxon>Actinomycetota</taxon>
        <taxon>Rubrobacteria</taxon>
        <taxon>Rubrobacterales</taxon>
        <taxon>Rubrobacteraceae</taxon>
        <taxon>Rubrobacter</taxon>
    </lineage>
</organism>
<evidence type="ECO:0000256" key="3">
    <source>
        <dbReference type="ARBA" id="ARBA00022448"/>
    </source>
</evidence>
<dbReference type="InterPro" id="IPR039424">
    <property type="entry name" value="SBP_5"/>
</dbReference>
<gene>
    <name evidence="6" type="ORF">GBA63_13855</name>
</gene>
<evidence type="ECO:0000259" key="5">
    <source>
        <dbReference type="Pfam" id="PF00496"/>
    </source>
</evidence>
<protein>
    <submittedName>
        <fullName evidence="6">ABC transporter substrate-binding protein</fullName>
    </submittedName>
</protein>
<dbReference type="PANTHER" id="PTHR30290">
    <property type="entry name" value="PERIPLASMIC BINDING COMPONENT OF ABC TRANSPORTER"/>
    <property type="match status" value="1"/>
</dbReference>
<proteinExistence type="inferred from homology"/>
<comment type="similarity">
    <text evidence="2">Belongs to the bacterial solute-binding protein 5 family.</text>
</comment>
<dbReference type="AlphaFoldDB" id="A0A6G8QAT7"/>
<evidence type="ECO:0000256" key="2">
    <source>
        <dbReference type="ARBA" id="ARBA00005695"/>
    </source>
</evidence>
<evidence type="ECO:0000256" key="1">
    <source>
        <dbReference type="ARBA" id="ARBA00004196"/>
    </source>
</evidence>
<dbReference type="Gene3D" id="3.40.190.10">
    <property type="entry name" value="Periplasmic binding protein-like II"/>
    <property type="match status" value="1"/>
</dbReference>
<accession>A0A6G8QAT7</accession>
<dbReference type="Gene3D" id="3.10.105.10">
    <property type="entry name" value="Dipeptide-binding Protein, Domain 3"/>
    <property type="match status" value="1"/>
</dbReference>
<evidence type="ECO:0000256" key="4">
    <source>
        <dbReference type="ARBA" id="ARBA00022729"/>
    </source>
</evidence>
<dbReference type="GO" id="GO:0015833">
    <property type="term" value="P:peptide transport"/>
    <property type="evidence" value="ECO:0007669"/>
    <property type="project" value="TreeGrafter"/>
</dbReference>